<gene>
    <name evidence="1" type="ORF">S01H1_77760</name>
</gene>
<accession>X0Y9X4</accession>
<comment type="caution">
    <text evidence="1">The sequence shown here is derived from an EMBL/GenBank/DDBJ whole genome shotgun (WGS) entry which is preliminary data.</text>
</comment>
<protein>
    <submittedName>
        <fullName evidence="1">Uncharacterized protein</fullName>
    </submittedName>
</protein>
<proteinExistence type="predicted"/>
<organism evidence="1">
    <name type="scientific">marine sediment metagenome</name>
    <dbReference type="NCBI Taxonomy" id="412755"/>
    <lineage>
        <taxon>unclassified sequences</taxon>
        <taxon>metagenomes</taxon>
        <taxon>ecological metagenomes</taxon>
    </lineage>
</organism>
<sequence>MELRAAPLPIWPNCQGDRYGPCMQIRSVDRPVNGALLLFTRVLKKGDFRANVDTCAAGDERASLKCSAPLSHK</sequence>
<reference evidence="1" key="1">
    <citation type="journal article" date="2014" name="Front. Microbiol.">
        <title>High frequency of phylogenetically diverse reductive dehalogenase-homologous genes in deep subseafloor sedimentary metagenomes.</title>
        <authorList>
            <person name="Kawai M."/>
            <person name="Futagami T."/>
            <person name="Toyoda A."/>
            <person name="Takaki Y."/>
            <person name="Nishi S."/>
            <person name="Hori S."/>
            <person name="Arai W."/>
            <person name="Tsubouchi T."/>
            <person name="Morono Y."/>
            <person name="Uchiyama I."/>
            <person name="Ito T."/>
            <person name="Fujiyama A."/>
            <person name="Inagaki F."/>
            <person name="Takami H."/>
        </authorList>
    </citation>
    <scope>NUCLEOTIDE SEQUENCE</scope>
    <source>
        <strain evidence="1">Expedition CK06-06</strain>
    </source>
</reference>
<name>X0Y9X4_9ZZZZ</name>
<dbReference type="AlphaFoldDB" id="X0Y9X4"/>
<dbReference type="EMBL" id="BARS01052284">
    <property type="protein sequence ID" value="GAG52639.1"/>
    <property type="molecule type" value="Genomic_DNA"/>
</dbReference>
<evidence type="ECO:0000313" key="1">
    <source>
        <dbReference type="EMBL" id="GAG52639.1"/>
    </source>
</evidence>